<dbReference type="Proteomes" id="UP000295497">
    <property type="component" value="Chromosome"/>
</dbReference>
<evidence type="ECO:0000256" key="2">
    <source>
        <dbReference type="RuleBase" id="RU004508"/>
    </source>
</evidence>
<evidence type="ECO:0000313" key="3">
    <source>
        <dbReference type="EMBL" id="AUX34184.1"/>
    </source>
</evidence>
<dbReference type="AlphaFoldDB" id="A0A4P2QUV0"/>
<accession>A0A4P2QUV0</accession>
<dbReference type="SUPFAM" id="SSF53383">
    <property type="entry name" value="PLP-dependent transferases"/>
    <property type="match status" value="1"/>
</dbReference>
<dbReference type="EMBL" id="CP012672">
    <property type="protein sequence ID" value="AUX34184.1"/>
    <property type="molecule type" value="Genomic_DNA"/>
</dbReference>
<name>A0A4P2QUV0_SORCE</name>
<dbReference type="InterPro" id="IPR000653">
    <property type="entry name" value="DegT/StrS_aminotransferase"/>
</dbReference>
<dbReference type="GO" id="GO:0030170">
    <property type="term" value="F:pyridoxal phosphate binding"/>
    <property type="evidence" value="ECO:0007669"/>
    <property type="project" value="TreeGrafter"/>
</dbReference>
<comment type="similarity">
    <text evidence="1 2">Belongs to the DegT/DnrJ/EryC1 family.</text>
</comment>
<evidence type="ECO:0000313" key="4">
    <source>
        <dbReference type="Proteomes" id="UP000295497"/>
    </source>
</evidence>
<organism evidence="3 4">
    <name type="scientific">Sorangium cellulosum</name>
    <name type="common">Polyangium cellulosum</name>
    <dbReference type="NCBI Taxonomy" id="56"/>
    <lineage>
        <taxon>Bacteria</taxon>
        <taxon>Pseudomonadati</taxon>
        <taxon>Myxococcota</taxon>
        <taxon>Polyangia</taxon>
        <taxon>Polyangiales</taxon>
        <taxon>Polyangiaceae</taxon>
        <taxon>Sorangium</taxon>
    </lineage>
</organism>
<dbReference type="GO" id="GO:0000271">
    <property type="term" value="P:polysaccharide biosynthetic process"/>
    <property type="evidence" value="ECO:0007669"/>
    <property type="project" value="TreeGrafter"/>
</dbReference>
<dbReference type="Gene3D" id="3.90.1150.10">
    <property type="entry name" value="Aspartate Aminotransferase, domain 1"/>
    <property type="match status" value="1"/>
</dbReference>
<dbReference type="Pfam" id="PF01041">
    <property type="entry name" value="DegT_DnrJ_EryC1"/>
    <property type="match status" value="1"/>
</dbReference>
<evidence type="ECO:0008006" key="5">
    <source>
        <dbReference type="Google" id="ProtNLM"/>
    </source>
</evidence>
<dbReference type="Gene3D" id="3.40.640.10">
    <property type="entry name" value="Type I PLP-dependent aspartate aminotransferase-like (Major domain)"/>
    <property type="match status" value="1"/>
</dbReference>
<reference evidence="3 4" key="1">
    <citation type="submission" date="2015-09" db="EMBL/GenBank/DDBJ databases">
        <title>Sorangium comparison.</title>
        <authorList>
            <person name="Zaburannyi N."/>
            <person name="Bunk B."/>
            <person name="Overmann J."/>
            <person name="Mueller R."/>
        </authorList>
    </citation>
    <scope>NUCLEOTIDE SEQUENCE [LARGE SCALE GENOMIC DNA]</scope>
    <source>
        <strain evidence="3 4">So ce836</strain>
    </source>
</reference>
<keyword evidence="2" id="KW-0663">Pyridoxal phosphate</keyword>
<proteinExistence type="inferred from homology"/>
<sequence length="390" mass="42303">MSGAWNGQRTMDQEFSERFAAYLGASHAYTVDHGSSALFAALQAVGVGFGQEVIVPGLTWVACASAALRLNAVPVLVDVSADTLCMSPAAVEAAITPSTAAILVVHLYSAMADMERLRSIADRHHLPLVEDCAQAHGAIWDGRHAGTLGDVAAFSMQQGKVMTCGEGGALVTSDPAIARRLELLRTDGRRYLAAAPPVGHPDLEERGDIQGFNLCLSEFQSALLLDALERLEEETEQRAAMADLLARRLGELRGVEPIRPHPQNTRRAYYHYAVRFEAEEFAGCSVEQICAALEAELGTWVHPPYRPLDAHPLYRPERYAGLPAALRERADPRRFPLPEAHRQASRTLLFHHSVLLGSEHHINAIAEALAKVQAGAAALRALPRGVRVES</sequence>
<evidence type="ECO:0000256" key="1">
    <source>
        <dbReference type="ARBA" id="ARBA00037999"/>
    </source>
</evidence>
<gene>
    <name evidence="3" type="ORF">SOCE836_063530</name>
</gene>
<dbReference type="PANTHER" id="PTHR30244:SF34">
    <property type="entry name" value="DTDP-4-AMINO-4,6-DIDEOXYGALACTOSE TRANSAMINASE"/>
    <property type="match status" value="1"/>
</dbReference>
<dbReference type="PANTHER" id="PTHR30244">
    <property type="entry name" value="TRANSAMINASE"/>
    <property type="match status" value="1"/>
</dbReference>
<dbReference type="CDD" id="cd00616">
    <property type="entry name" value="AHBA_syn"/>
    <property type="match status" value="1"/>
</dbReference>
<dbReference type="InterPro" id="IPR015421">
    <property type="entry name" value="PyrdxlP-dep_Trfase_major"/>
</dbReference>
<protein>
    <recommendedName>
        <fullName evidence="5">L-glutamine:2-deoxy-scyllo-inosose aminotransferase</fullName>
    </recommendedName>
</protein>
<dbReference type="InterPro" id="IPR015424">
    <property type="entry name" value="PyrdxlP-dep_Trfase"/>
</dbReference>
<dbReference type="GO" id="GO:0008483">
    <property type="term" value="F:transaminase activity"/>
    <property type="evidence" value="ECO:0007669"/>
    <property type="project" value="TreeGrafter"/>
</dbReference>
<dbReference type="InterPro" id="IPR015422">
    <property type="entry name" value="PyrdxlP-dep_Trfase_small"/>
</dbReference>